<evidence type="ECO:0000256" key="11">
    <source>
        <dbReference type="RuleBase" id="RU003357"/>
    </source>
</evidence>
<reference evidence="15 16" key="1">
    <citation type="submission" date="2017-07" db="EMBL/GenBank/DDBJ databases">
        <title>Acidovorax KNDSW TSA 6 genome sequence and assembly.</title>
        <authorList>
            <person name="Mayilraj S."/>
        </authorList>
    </citation>
    <scope>NUCLEOTIDE SEQUENCE [LARGE SCALE GENOMIC DNA]</scope>
    <source>
        <strain evidence="15 16">KNDSW-TSA6</strain>
    </source>
</reference>
<keyword evidence="7 10" id="KW-0472">Membrane</keyword>
<dbReference type="InterPro" id="IPR036942">
    <property type="entry name" value="Beta-barrel_TonB_sf"/>
</dbReference>
<comment type="similarity">
    <text evidence="2 10 11">Belongs to the TonB-dependent receptor family.</text>
</comment>
<dbReference type="EMBL" id="NOIG01000011">
    <property type="protein sequence ID" value="OYD48638.1"/>
    <property type="molecule type" value="Genomic_DNA"/>
</dbReference>
<feature type="region of interest" description="Disordered" evidence="12">
    <location>
        <begin position="415"/>
        <end position="434"/>
    </location>
</feature>
<organism evidence="15 16">
    <name type="scientific">Acidovorax kalamii</name>
    <dbReference type="NCBI Taxonomy" id="2004485"/>
    <lineage>
        <taxon>Bacteria</taxon>
        <taxon>Pseudomonadati</taxon>
        <taxon>Pseudomonadota</taxon>
        <taxon>Betaproteobacteria</taxon>
        <taxon>Burkholderiales</taxon>
        <taxon>Comamonadaceae</taxon>
        <taxon>Acidovorax</taxon>
    </lineage>
</organism>
<comment type="caution">
    <text evidence="15">The sequence shown here is derived from an EMBL/GenBank/DDBJ whole genome shotgun (WGS) entry which is preliminary data.</text>
</comment>
<dbReference type="GO" id="GO:0038023">
    <property type="term" value="F:signaling receptor activity"/>
    <property type="evidence" value="ECO:0007669"/>
    <property type="project" value="InterPro"/>
</dbReference>
<keyword evidence="8 15" id="KW-0675">Receptor</keyword>
<dbReference type="InterPro" id="IPR000531">
    <property type="entry name" value="Beta-barrel_TonB"/>
</dbReference>
<dbReference type="GO" id="GO:0015344">
    <property type="term" value="F:siderophore uptake transmembrane transporter activity"/>
    <property type="evidence" value="ECO:0007669"/>
    <property type="project" value="TreeGrafter"/>
</dbReference>
<dbReference type="OrthoDB" id="9790771at2"/>
<evidence type="ECO:0000256" key="3">
    <source>
        <dbReference type="ARBA" id="ARBA00022448"/>
    </source>
</evidence>
<evidence type="ECO:0000256" key="10">
    <source>
        <dbReference type="PROSITE-ProRule" id="PRU01360"/>
    </source>
</evidence>
<dbReference type="PANTHER" id="PTHR32552">
    <property type="entry name" value="FERRICHROME IRON RECEPTOR-RELATED"/>
    <property type="match status" value="1"/>
</dbReference>
<evidence type="ECO:0000259" key="14">
    <source>
        <dbReference type="Pfam" id="PF07715"/>
    </source>
</evidence>
<gene>
    <name evidence="15" type="ORF">CBY09_17535</name>
</gene>
<evidence type="ECO:0000256" key="7">
    <source>
        <dbReference type="ARBA" id="ARBA00023136"/>
    </source>
</evidence>
<dbReference type="Pfam" id="PF00593">
    <property type="entry name" value="TonB_dep_Rec_b-barrel"/>
    <property type="match status" value="1"/>
</dbReference>
<keyword evidence="3 10" id="KW-0813">Transport</keyword>
<dbReference type="PANTHER" id="PTHR32552:SF83">
    <property type="entry name" value="BLR3904 PROTEIN"/>
    <property type="match status" value="1"/>
</dbReference>
<dbReference type="PROSITE" id="PS52016">
    <property type="entry name" value="TONB_DEPENDENT_REC_3"/>
    <property type="match status" value="1"/>
</dbReference>
<proteinExistence type="inferred from homology"/>
<dbReference type="InterPro" id="IPR012910">
    <property type="entry name" value="Plug_dom"/>
</dbReference>
<keyword evidence="16" id="KW-1185">Reference proteome</keyword>
<evidence type="ECO:0000256" key="8">
    <source>
        <dbReference type="ARBA" id="ARBA00023170"/>
    </source>
</evidence>
<keyword evidence="5 10" id="KW-0812">Transmembrane</keyword>
<keyword evidence="9 10" id="KW-0998">Cell outer membrane</keyword>
<name>A0A235EHV3_9BURK</name>
<dbReference type="GO" id="GO:0015891">
    <property type="term" value="P:siderophore transport"/>
    <property type="evidence" value="ECO:0007669"/>
    <property type="project" value="InterPro"/>
</dbReference>
<evidence type="ECO:0000259" key="13">
    <source>
        <dbReference type="Pfam" id="PF00593"/>
    </source>
</evidence>
<evidence type="ECO:0000256" key="5">
    <source>
        <dbReference type="ARBA" id="ARBA00022692"/>
    </source>
</evidence>
<evidence type="ECO:0000256" key="1">
    <source>
        <dbReference type="ARBA" id="ARBA00004571"/>
    </source>
</evidence>
<feature type="region of interest" description="Disordered" evidence="12">
    <location>
        <begin position="1"/>
        <end position="30"/>
    </location>
</feature>
<protein>
    <submittedName>
        <fullName evidence="15">TonB-dependent siderophore receptor</fullName>
    </submittedName>
</protein>
<evidence type="ECO:0000256" key="2">
    <source>
        <dbReference type="ARBA" id="ARBA00009810"/>
    </source>
</evidence>
<accession>A0A235EHV3</accession>
<dbReference type="SUPFAM" id="SSF56935">
    <property type="entry name" value="Porins"/>
    <property type="match status" value="1"/>
</dbReference>
<evidence type="ECO:0000256" key="6">
    <source>
        <dbReference type="ARBA" id="ARBA00023077"/>
    </source>
</evidence>
<evidence type="ECO:0000313" key="15">
    <source>
        <dbReference type="EMBL" id="OYD48638.1"/>
    </source>
</evidence>
<dbReference type="Gene3D" id="2.40.170.20">
    <property type="entry name" value="TonB-dependent receptor, beta-barrel domain"/>
    <property type="match status" value="1"/>
</dbReference>
<dbReference type="CDD" id="cd01347">
    <property type="entry name" value="ligand_gated_channel"/>
    <property type="match status" value="1"/>
</dbReference>
<dbReference type="Proteomes" id="UP000215441">
    <property type="component" value="Unassembled WGS sequence"/>
</dbReference>
<feature type="domain" description="TonB-dependent receptor plug" evidence="14">
    <location>
        <begin position="92"/>
        <end position="190"/>
    </location>
</feature>
<keyword evidence="6 11" id="KW-0798">TonB box</keyword>
<feature type="compositionally biased region" description="Polar residues" evidence="12">
    <location>
        <begin position="21"/>
        <end position="30"/>
    </location>
</feature>
<evidence type="ECO:0000256" key="4">
    <source>
        <dbReference type="ARBA" id="ARBA00022452"/>
    </source>
</evidence>
<dbReference type="Pfam" id="PF07715">
    <property type="entry name" value="Plug"/>
    <property type="match status" value="1"/>
</dbReference>
<dbReference type="NCBIfam" id="TIGR01783">
    <property type="entry name" value="TonB-siderophor"/>
    <property type="match status" value="1"/>
</dbReference>
<dbReference type="InterPro" id="IPR039426">
    <property type="entry name" value="TonB-dep_rcpt-like"/>
</dbReference>
<evidence type="ECO:0000313" key="16">
    <source>
        <dbReference type="Proteomes" id="UP000215441"/>
    </source>
</evidence>
<dbReference type="GO" id="GO:0009279">
    <property type="term" value="C:cell outer membrane"/>
    <property type="evidence" value="ECO:0007669"/>
    <property type="project" value="UniProtKB-SubCell"/>
</dbReference>
<sequence>MEAILAKSRAQRRSSALRKTASPTSFAPVSSSDKALLPLGALMLAASMGAMAQTATKEATLSTVTVKEAAEVQGKDTLLLKKTTVGKGNQDIKDIPQSVTVFTEKQMNDRNMDDFREVLRNTAGVTFQSGETGEEDVRLRGFSLGQAGDIYVDGMKDAPLIERDTFNLDRVEVLKGSASMLFGKGSTGGVVNQVNKAPLLIDQHEASYTYGTGQYHRATGDFNFKTGENAAFRLNAMVQEFDNYGAKQDKRGIAPTFAWGIGTRDEFSIGLYYLESKGRPLYNHPWRVVDGKINTPLEARNYYGLASDHNNTSAQHVTLGHIHRFDNNGELNTRLRYGTYERDLLASTIGFQNSAITLDQINGNTVLTRGSKGRLGESDVLQVQSDYSNTFNWGGKKHAVLAGVDYFDDDAKRNQNYPNTTTRPTTTVGSPNDGAWVADGRAPVQWNTFKSRNLGLYFQDTMALNDTLKLVGGLRYDNFKASYKNATGALSNSRSDSLVSPRVGLLFQPSELVSYYASFGTSYNTSGDTYQFGNPGANTARTANTDPEKSRNFEIGSKFELFERRALLGVAVFRSEKYNERNTDPDTAAQQELLSGKRHATGMEFNLAGRLTPQWEVFANHTWIPSAKIDRSNVALAANGGGAQVQGDRPGLTPKHSGSVWSTYAVTSKLRVGAGLTYRSKQNPEGSRAVYASGFAVMDAMAEYAFDDKTTLKLNVSNLFDRTYADGLYRGFYTPGAPRAVQVSIKTRF</sequence>
<dbReference type="InterPro" id="IPR037066">
    <property type="entry name" value="Plug_dom_sf"/>
</dbReference>
<dbReference type="InterPro" id="IPR010105">
    <property type="entry name" value="TonB_sidphr_rcpt"/>
</dbReference>
<comment type="subcellular location">
    <subcellularLocation>
        <location evidence="1 10">Cell outer membrane</location>
        <topology evidence="1 10">Multi-pass membrane protein</topology>
    </subcellularLocation>
</comment>
<keyword evidence="4 10" id="KW-1134">Transmembrane beta strand</keyword>
<feature type="domain" description="TonB-dependent receptor-like beta-barrel" evidence="13">
    <location>
        <begin position="281"/>
        <end position="719"/>
    </location>
</feature>
<evidence type="ECO:0000256" key="12">
    <source>
        <dbReference type="SAM" id="MobiDB-lite"/>
    </source>
</evidence>
<dbReference type="AlphaFoldDB" id="A0A235EHV3"/>
<evidence type="ECO:0000256" key="9">
    <source>
        <dbReference type="ARBA" id="ARBA00023237"/>
    </source>
</evidence>
<dbReference type="Gene3D" id="2.170.130.10">
    <property type="entry name" value="TonB-dependent receptor, plug domain"/>
    <property type="match status" value="1"/>
</dbReference>